<name>A0A4C1YB41_EUMVA</name>
<dbReference type="EMBL" id="BGZK01001123">
    <property type="protein sequence ID" value="GBP71839.1"/>
    <property type="molecule type" value="Genomic_DNA"/>
</dbReference>
<organism evidence="1 2">
    <name type="scientific">Eumeta variegata</name>
    <name type="common">Bagworm moth</name>
    <name type="synonym">Eumeta japonica</name>
    <dbReference type="NCBI Taxonomy" id="151549"/>
    <lineage>
        <taxon>Eukaryota</taxon>
        <taxon>Metazoa</taxon>
        <taxon>Ecdysozoa</taxon>
        <taxon>Arthropoda</taxon>
        <taxon>Hexapoda</taxon>
        <taxon>Insecta</taxon>
        <taxon>Pterygota</taxon>
        <taxon>Neoptera</taxon>
        <taxon>Endopterygota</taxon>
        <taxon>Lepidoptera</taxon>
        <taxon>Glossata</taxon>
        <taxon>Ditrysia</taxon>
        <taxon>Tineoidea</taxon>
        <taxon>Psychidae</taxon>
        <taxon>Oiketicinae</taxon>
        <taxon>Eumeta</taxon>
    </lineage>
</organism>
<comment type="caution">
    <text evidence="1">The sequence shown here is derived from an EMBL/GenBank/DDBJ whole genome shotgun (WGS) entry which is preliminary data.</text>
</comment>
<accession>A0A4C1YB41</accession>
<proteinExistence type="predicted"/>
<protein>
    <submittedName>
        <fullName evidence="1">Uncharacterized protein</fullName>
    </submittedName>
</protein>
<evidence type="ECO:0000313" key="1">
    <source>
        <dbReference type="EMBL" id="GBP71839.1"/>
    </source>
</evidence>
<keyword evidence="2" id="KW-1185">Reference proteome</keyword>
<sequence>MPITKASLLSLEPDGVRKGYGVNIPRGDRSALSPGHSLCELFAAKSRPLPRERYRELWKILRLIFSGRSPT</sequence>
<dbReference type="Proteomes" id="UP000299102">
    <property type="component" value="Unassembled WGS sequence"/>
</dbReference>
<evidence type="ECO:0000313" key="2">
    <source>
        <dbReference type="Proteomes" id="UP000299102"/>
    </source>
</evidence>
<reference evidence="1 2" key="1">
    <citation type="journal article" date="2019" name="Commun. Biol.">
        <title>The bagworm genome reveals a unique fibroin gene that provides high tensile strength.</title>
        <authorList>
            <person name="Kono N."/>
            <person name="Nakamura H."/>
            <person name="Ohtoshi R."/>
            <person name="Tomita M."/>
            <person name="Numata K."/>
            <person name="Arakawa K."/>
        </authorList>
    </citation>
    <scope>NUCLEOTIDE SEQUENCE [LARGE SCALE GENOMIC DNA]</scope>
</reference>
<dbReference type="AlphaFoldDB" id="A0A4C1YB41"/>
<gene>
    <name evidence="1" type="ORF">EVAR_80170_1</name>
</gene>